<dbReference type="InterPro" id="IPR006629">
    <property type="entry name" value="LITAF"/>
</dbReference>
<comment type="subcellular location">
    <subcellularLocation>
        <location evidence="2">Endosome membrane</location>
        <topology evidence="2">Peripheral membrane protein</topology>
    </subcellularLocation>
    <subcellularLocation>
        <location evidence="1">Late endosome membrane</location>
    </subcellularLocation>
    <subcellularLocation>
        <location evidence="3">Lysosome membrane</location>
        <topology evidence="3">Peripheral membrane protein</topology>
        <orientation evidence="3">Cytoplasmic side</orientation>
    </subcellularLocation>
</comment>
<evidence type="ECO:0000259" key="9">
    <source>
        <dbReference type="PROSITE" id="PS51837"/>
    </source>
</evidence>
<feature type="domain" description="LITAF" evidence="9">
    <location>
        <begin position="61"/>
        <end position="147"/>
    </location>
</feature>
<feature type="transmembrane region" description="Helical" evidence="8">
    <location>
        <begin position="97"/>
        <end position="125"/>
    </location>
</feature>
<name>A0AA35XDL1_GEOBA</name>
<dbReference type="PROSITE" id="PS51837">
    <property type="entry name" value="LITAF"/>
    <property type="match status" value="1"/>
</dbReference>
<dbReference type="GO" id="GO:0008270">
    <property type="term" value="F:zinc ion binding"/>
    <property type="evidence" value="ECO:0007669"/>
    <property type="project" value="TreeGrafter"/>
</dbReference>
<dbReference type="Proteomes" id="UP001174909">
    <property type="component" value="Unassembled WGS sequence"/>
</dbReference>
<organism evidence="10 11">
    <name type="scientific">Geodia barretti</name>
    <name type="common">Barrett's horny sponge</name>
    <dbReference type="NCBI Taxonomy" id="519541"/>
    <lineage>
        <taxon>Eukaryota</taxon>
        <taxon>Metazoa</taxon>
        <taxon>Porifera</taxon>
        <taxon>Demospongiae</taxon>
        <taxon>Heteroscleromorpha</taxon>
        <taxon>Tetractinellida</taxon>
        <taxon>Astrophorina</taxon>
        <taxon>Geodiidae</taxon>
        <taxon>Geodia</taxon>
    </lineage>
</organism>
<evidence type="ECO:0000256" key="8">
    <source>
        <dbReference type="SAM" id="Phobius"/>
    </source>
</evidence>
<accession>A0AA35XDL1</accession>
<dbReference type="GO" id="GO:0031902">
    <property type="term" value="C:late endosome membrane"/>
    <property type="evidence" value="ECO:0007669"/>
    <property type="project" value="UniProtKB-SubCell"/>
</dbReference>
<keyword evidence="7 8" id="KW-0472">Membrane</keyword>
<evidence type="ECO:0000256" key="1">
    <source>
        <dbReference type="ARBA" id="ARBA00004414"/>
    </source>
</evidence>
<dbReference type="Pfam" id="PF10601">
    <property type="entry name" value="zf-LITAF-like"/>
    <property type="match status" value="1"/>
</dbReference>
<keyword evidence="6" id="KW-0862">Zinc</keyword>
<evidence type="ECO:0000256" key="4">
    <source>
        <dbReference type="ARBA" id="ARBA00005975"/>
    </source>
</evidence>
<evidence type="ECO:0000256" key="2">
    <source>
        <dbReference type="ARBA" id="ARBA00004481"/>
    </source>
</evidence>
<comment type="similarity">
    <text evidence="4">Belongs to the CDIP1/LITAF family.</text>
</comment>
<evidence type="ECO:0000256" key="6">
    <source>
        <dbReference type="ARBA" id="ARBA00022833"/>
    </source>
</evidence>
<keyword evidence="11" id="KW-1185">Reference proteome</keyword>
<dbReference type="AlphaFoldDB" id="A0AA35XDL1"/>
<keyword evidence="5" id="KW-0479">Metal-binding</keyword>
<evidence type="ECO:0000313" key="10">
    <source>
        <dbReference type="EMBL" id="CAI8053544.1"/>
    </source>
</evidence>
<dbReference type="GO" id="GO:0005765">
    <property type="term" value="C:lysosomal membrane"/>
    <property type="evidence" value="ECO:0007669"/>
    <property type="project" value="UniProtKB-SubCell"/>
</dbReference>
<proteinExistence type="inferred from homology"/>
<comment type="caution">
    <text evidence="10">The sequence shown here is derived from an EMBL/GenBank/DDBJ whole genome shotgun (WGS) entry which is preliminary data.</text>
</comment>
<evidence type="ECO:0000256" key="7">
    <source>
        <dbReference type="ARBA" id="ARBA00023136"/>
    </source>
</evidence>
<dbReference type="InterPro" id="IPR037519">
    <property type="entry name" value="LITAF_fam"/>
</dbReference>
<keyword evidence="8" id="KW-1133">Transmembrane helix</keyword>
<dbReference type="EMBL" id="CASHTH010004102">
    <property type="protein sequence ID" value="CAI8053544.1"/>
    <property type="molecule type" value="Genomic_DNA"/>
</dbReference>
<evidence type="ECO:0000256" key="5">
    <source>
        <dbReference type="ARBA" id="ARBA00022723"/>
    </source>
</evidence>
<dbReference type="PANTHER" id="PTHR23292:SF6">
    <property type="entry name" value="FI16602P1-RELATED"/>
    <property type="match status" value="1"/>
</dbReference>
<evidence type="ECO:0000256" key="3">
    <source>
        <dbReference type="ARBA" id="ARBA00004630"/>
    </source>
</evidence>
<sequence>MSAYPPSSAPGYPPVQNPVYPVQGAQAYSHPQQTQAYPQPPPYMYQPPVQAPPVQSTVVVTQPVVTVNTQTFRDYPVTVTDSNGQQVQTVLQYKAGLLTYLVAALICLFLSEIGLCWLAIIPFFIRELKDVYHITPTDGRVVGIYKRLS</sequence>
<protein>
    <submittedName>
        <fullName evidence="10">Lipopolysaccharide-induced tumor necrosis factor-alpha factor homolog</fullName>
    </submittedName>
</protein>
<gene>
    <name evidence="10" type="ORF">GBAR_LOCUS29281</name>
</gene>
<keyword evidence="8" id="KW-0812">Transmembrane</keyword>
<dbReference type="SMART" id="SM00714">
    <property type="entry name" value="LITAF"/>
    <property type="match status" value="1"/>
</dbReference>
<reference evidence="10" key="1">
    <citation type="submission" date="2023-03" db="EMBL/GenBank/DDBJ databases">
        <authorList>
            <person name="Steffen K."/>
            <person name="Cardenas P."/>
        </authorList>
    </citation>
    <scope>NUCLEOTIDE SEQUENCE</scope>
</reference>
<dbReference type="PANTHER" id="PTHR23292">
    <property type="entry name" value="LIPOPOLYSACCHARIDE-INDUCED TUMOR NECROSIS FACTOR-ALPHA FACTOR"/>
    <property type="match status" value="1"/>
</dbReference>
<evidence type="ECO:0000313" key="11">
    <source>
        <dbReference type="Proteomes" id="UP001174909"/>
    </source>
</evidence>